<reference evidence="3 4" key="1">
    <citation type="submission" date="2008-03" db="EMBL/GenBank/DDBJ databases">
        <title>The Genome Sequence of Verticillium dahliae VdLs.17.</title>
        <authorList>
            <consortium name="The Broad Institute Genome Sequencing Platform"/>
            <person name="Ma L.-J.J."/>
            <person name="Klosterman S.J."/>
            <person name="Subbarao K."/>
            <person name="Dobinson K."/>
            <person name="Veronese P."/>
            <person name="Kang S."/>
            <person name="Gold S.E."/>
            <person name="Young S."/>
            <person name="Jaffe D."/>
            <person name="Gnerre S."/>
            <person name="Berlin A."/>
            <person name="Heiman D."/>
            <person name="Hepburn T."/>
            <person name="Sykes S."/>
            <person name="Alvarado L."/>
            <person name="Kodira C.D."/>
            <person name="Lander E."/>
            <person name="Galagan J."/>
            <person name="Nusbaum C."/>
            <person name="Birren B."/>
        </authorList>
    </citation>
    <scope>NUCLEOTIDE SEQUENCE [LARGE SCALE GENOMIC DNA]</scope>
    <source>
        <strain evidence="4">VdLs.17 / ATCC MYA-4575 / FGSC 10137</strain>
    </source>
</reference>
<dbReference type="OMA" id="WIFWIDS"/>
<dbReference type="RefSeq" id="XP_009657902.1">
    <property type="nucleotide sequence ID" value="XM_009659607.1"/>
</dbReference>
<dbReference type="GO" id="GO:0016757">
    <property type="term" value="F:glycosyltransferase activity"/>
    <property type="evidence" value="ECO:0007669"/>
    <property type="project" value="UniProtKB-KW"/>
</dbReference>
<dbReference type="GO" id="GO:0000139">
    <property type="term" value="C:Golgi membrane"/>
    <property type="evidence" value="ECO:0007669"/>
    <property type="project" value="TreeGrafter"/>
</dbReference>
<dbReference type="EMBL" id="DS572738">
    <property type="protein sequence ID" value="EGY21537.1"/>
    <property type="molecule type" value="Genomic_DNA"/>
</dbReference>
<protein>
    <submittedName>
        <fullName evidence="3">Galactosyl transferase GMA12/MNN10 family protein</fullName>
    </submittedName>
</protein>
<accession>G2XK37</accession>
<dbReference type="GO" id="GO:0006487">
    <property type="term" value="P:protein N-linked glycosylation"/>
    <property type="evidence" value="ECO:0007669"/>
    <property type="project" value="TreeGrafter"/>
</dbReference>
<dbReference type="HOGENOM" id="CLU_154784_0_0_1"/>
<dbReference type="PANTHER" id="PTHR31306:SF8">
    <property type="entry name" value="GLYCOSYLTRANSFERASE FAMILY 34 PROTEIN"/>
    <property type="match status" value="1"/>
</dbReference>
<dbReference type="eggNOG" id="ENOG502SHP1">
    <property type="taxonomic scope" value="Eukaryota"/>
</dbReference>
<sequence length="101" mass="11865">MQHNNGSDTQQDIADNTYLLATKDWNGLNNGVFLVRINRWSIDLFSAILALRHYWPDADLPFTEQSAMELLLHEAPFNENVIWVPHWWFNAYGRGKDKEDF</sequence>
<name>G2XK37_VERDV</name>
<dbReference type="GeneID" id="20711982"/>
<evidence type="ECO:0000256" key="2">
    <source>
        <dbReference type="ARBA" id="ARBA00022679"/>
    </source>
</evidence>
<dbReference type="KEGG" id="vda:VDAG_10519"/>
<evidence type="ECO:0000313" key="4">
    <source>
        <dbReference type="Proteomes" id="UP000001611"/>
    </source>
</evidence>
<keyword evidence="4" id="KW-1185">Reference proteome</keyword>
<dbReference type="Pfam" id="PF05637">
    <property type="entry name" value="Glyco_transf_34"/>
    <property type="match status" value="1"/>
</dbReference>
<organism evidence="3 4">
    <name type="scientific">Verticillium dahliae (strain VdLs.17 / ATCC MYA-4575 / FGSC 10137)</name>
    <name type="common">Verticillium wilt</name>
    <dbReference type="NCBI Taxonomy" id="498257"/>
    <lineage>
        <taxon>Eukaryota</taxon>
        <taxon>Fungi</taxon>
        <taxon>Dikarya</taxon>
        <taxon>Ascomycota</taxon>
        <taxon>Pezizomycotina</taxon>
        <taxon>Sordariomycetes</taxon>
        <taxon>Hypocreomycetidae</taxon>
        <taxon>Glomerellales</taxon>
        <taxon>Plectosphaerellaceae</taxon>
        <taxon>Verticillium</taxon>
    </lineage>
</organism>
<dbReference type="PANTHER" id="PTHR31306">
    <property type="entry name" value="ALPHA-1,6-MANNOSYLTRANSFERASE MNN11-RELATED"/>
    <property type="match status" value="1"/>
</dbReference>
<keyword evidence="2 3" id="KW-0808">Transferase</keyword>
<evidence type="ECO:0000313" key="3">
    <source>
        <dbReference type="EMBL" id="EGY21537.1"/>
    </source>
</evidence>
<proteinExistence type="predicted"/>
<dbReference type="Proteomes" id="UP000001611">
    <property type="component" value="Unassembled WGS sequence"/>
</dbReference>
<dbReference type="InterPro" id="IPR008630">
    <property type="entry name" value="Glyco_trans_34"/>
</dbReference>
<dbReference type="AlphaFoldDB" id="G2XK37"/>
<gene>
    <name evidence="3" type="ORF">VDAG_10519</name>
</gene>
<reference evidence="4" key="2">
    <citation type="journal article" date="2011" name="PLoS Pathog.">
        <title>Comparative genomics yields insights into niche adaptation of plant vascular wilt pathogens.</title>
        <authorList>
            <person name="Klosterman S.J."/>
            <person name="Subbarao K.V."/>
            <person name="Kang S."/>
            <person name="Veronese P."/>
            <person name="Gold S.E."/>
            <person name="Thomma B.P.H.J."/>
            <person name="Chen Z."/>
            <person name="Henrissat B."/>
            <person name="Lee Y.-H."/>
            <person name="Park J."/>
            <person name="Garcia-Pedrajas M.D."/>
            <person name="Barbara D.J."/>
            <person name="Anchieta A."/>
            <person name="de Jonge R."/>
            <person name="Santhanam P."/>
            <person name="Maruthachalam K."/>
            <person name="Atallah Z."/>
            <person name="Amyotte S.G."/>
            <person name="Paz Z."/>
            <person name="Inderbitzin P."/>
            <person name="Hayes R.J."/>
            <person name="Heiman D.I."/>
            <person name="Young S."/>
            <person name="Zeng Q."/>
            <person name="Engels R."/>
            <person name="Galagan J."/>
            <person name="Cuomo C.A."/>
            <person name="Dobinson K.F."/>
            <person name="Ma L.-J."/>
        </authorList>
    </citation>
    <scope>NUCLEOTIDE SEQUENCE [LARGE SCALE GENOMIC DNA]</scope>
    <source>
        <strain evidence="4">VdLs.17 / ATCC MYA-4575 / FGSC 10137</strain>
    </source>
</reference>
<dbReference type="InParanoid" id="G2XK37"/>
<evidence type="ECO:0000256" key="1">
    <source>
        <dbReference type="ARBA" id="ARBA00022676"/>
    </source>
</evidence>
<keyword evidence="1" id="KW-0328">Glycosyltransferase</keyword>